<dbReference type="GO" id="GO:0006629">
    <property type="term" value="P:lipid metabolic process"/>
    <property type="evidence" value="ECO:0007669"/>
    <property type="project" value="TreeGrafter"/>
</dbReference>
<organism evidence="1 2">
    <name type="scientific">Triparma strigata</name>
    <dbReference type="NCBI Taxonomy" id="1606541"/>
    <lineage>
        <taxon>Eukaryota</taxon>
        <taxon>Sar</taxon>
        <taxon>Stramenopiles</taxon>
        <taxon>Ochrophyta</taxon>
        <taxon>Bolidophyceae</taxon>
        <taxon>Parmales</taxon>
        <taxon>Triparmaceae</taxon>
        <taxon>Triparma</taxon>
    </lineage>
</organism>
<dbReference type="OrthoDB" id="565904at2759"/>
<dbReference type="Gene3D" id="2.40.128.20">
    <property type="match status" value="1"/>
</dbReference>
<dbReference type="InterPro" id="IPR012674">
    <property type="entry name" value="Calycin"/>
</dbReference>
<dbReference type="PANTHER" id="PTHR10612">
    <property type="entry name" value="APOLIPOPROTEIN D"/>
    <property type="match status" value="1"/>
</dbReference>
<evidence type="ECO:0000313" key="1">
    <source>
        <dbReference type="EMBL" id="GMH89351.1"/>
    </source>
</evidence>
<dbReference type="PANTHER" id="PTHR10612:SF34">
    <property type="entry name" value="APOLIPOPROTEIN D"/>
    <property type="match status" value="1"/>
</dbReference>
<dbReference type="SUPFAM" id="SSF50814">
    <property type="entry name" value="Lipocalins"/>
    <property type="match status" value="1"/>
</dbReference>
<dbReference type="Proteomes" id="UP001165085">
    <property type="component" value="Unassembled WGS sequence"/>
</dbReference>
<sequence length="235" mass="25472">ADGCPTAVTDLTYKESFNSCSQHDDVCVASAQPAQTALRGGSKAVGDVGECKPVSTKAGFDLDSYINGKWYIQEQAVTKYLPEEQNFCVYAEYSKLDKKSFWGYTIQVHNYAQEADGTPHDSGDLLVAKQTDDNDPAKLAVSPYFLPSLAAGPYWVLEYDEALGYALISGGQPDIDTGNGCKCGDGVNDSGLWIFTRSQDRDEGLVQMIRGKAEAQGFDISVLNTVDQTNCAKDM</sequence>
<keyword evidence="2" id="KW-1185">Reference proteome</keyword>
<dbReference type="GO" id="GO:0005737">
    <property type="term" value="C:cytoplasm"/>
    <property type="evidence" value="ECO:0007669"/>
    <property type="project" value="TreeGrafter"/>
</dbReference>
<comment type="caution">
    <text evidence="1">The sequence shown here is derived from an EMBL/GenBank/DDBJ whole genome shotgun (WGS) entry which is preliminary data.</text>
</comment>
<gene>
    <name evidence="1" type="ORF">TrST_g2247</name>
</gene>
<accession>A0A9W7BE41</accession>
<name>A0A9W7BE41_9STRA</name>
<dbReference type="EMBL" id="BRXY01000356">
    <property type="protein sequence ID" value="GMH89351.1"/>
    <property type="molecule type" value="Genomic_DNA"/>
</dbReference>
<reference evidence="2" key="1">
    <citation type="journal article" date="2023" name="Commun. Biol.">
        <title>Genome analysis of Parmales, the sister group of diatoms, reveals the evolutionary specialization of diatoms from phago-mixotrophs to photoautotrophs.</title>
        <authorList>
            <person name="Ban H."/>
            <person name="Sato S."/>
            <person name="Yoshikawa S."/>
            <person name="Yamada K."/>
            <person name="Nakamura Y."/>
            <person name="Ichinomiya M."/>
            <person name="Sato N."/>
            <person name="Blanc-Mathieu R."/>
            <person name="Endo H."/>
            <person name="Kuwata A."/>
            <person name="Ogata H."/>
        </authorList>
    </citation>
    <scope>NUCLEOTIDE SEQUENCE [LARGE SCALE GENOMIC DNA]</scope>
    <source>
        <strain evidence="2">NIES 3701</strain>
    </source>
</reference>
<feature type="non-terminal residue" evidence="1">
    <location>
        <position position="1"/>
    </location>
</feature>
<dbReference type="AlphaFoldDB" id="A0A9W7BE41"/>
<evidence type="ECO:0008006" key="3">
    <source>
        <dbReference type="Google" id="ProtNLM"/>
    </source>
</evidence>
<dbReference type="GO" id="GO:0000302">
    <property type="term" value="P:response to reactive oxygen species"/>
    <property type="evidence" value="ECO:0007669"/>
    <property type="project" value="TreeGrafter"/>
</dbReference>
<proteinExistence type="predicted"/>
<evidence type="ECO:0000313" key="2">
    <source>
        <dbReference type="Proteomes" id="UP001165085"/>
    </source>
</evidence>
<protein>
    <recommendedName>
        <fullName evidence="3">Lipocalin/cytosolic fatty-acid binding domain-containing protein</fullName>
    </recommendedName>
</protein>